<comment type="caution">
    <text evidence="5">The sequence shown here is derived from an EMBL/GenBank/DDBJ whole genome shotgun (WGS) entry which is preliminary data.</text>
</comment>
<dbReference type="PROSITE" id="PS01031">
    <property type="entry name" value="SHSP"/>
    <property type="match status" value="1"/>
</dbReference>
<dbReference type="EMBL" id="SDRB02006551">
    <property type="protein sequence ID" value="THG12414.1"/>
    <property type="molecule type" value="Genomic_DNA"/>
</dbReference>
<reference evidence="5 6" key="1">
    <citation type="journal article" date="2018" name="Proc. Natl. Acad. Sci. U.S.A.">
        <title>Draft genome sequence of Camellia sinensis var. sinensis provides insights into the evolution of the tea genome and tea quality.</title>
        <authorList>
            <person name="Wei C."/>
            <person name="Yang H."/>
            <person name="Wang S."/>
            <person name="Zhao J."/>
            <person name="Liu C."/>
            <person name="Gao L."/>
            <person name="Xia E."/>
            <person name="Lu Y."/>
            <person name="Tai Y."/>
            <person name="She G."/>
            <person name="Sun J."/>
            <person name="Cao H."/>
            <person name="Tong W."/>
            <person name="Gao Q."/>
            <person name="Li Y."/>
            <person name="Deng W."/>
            <person name="Jiang X."/>
            <person name="Wang W."/>
            <person name="Chen Q."/>
            <person name="Zhang S."/>
            <person name="Li H."/>
            <person name="Wu J."/>
            <person name="Wang P."/>
            <person name="Li P."/>
            <person name="Shi C."/>
            <person name="Zheng F."/>
            <person name="Jian J."/>
            <person name="Huang B."/>
            <person name="Shan D."/>
            <person name="Shi M."/>
            <person name="Fang C."/>
            <person name="Yue Y."/>
            <person name="Li F."/>
            <person name="Li D."/>
            <person name="Wei S."/>
            <person name="Han B."/>
            <person name="Jiang C."/>
            <person name="Yin Y."/>
            <person name="Xia T."/>
            <person name="Zhang Z."/>
            <person name="Bennetzen J.L."/>
            <person name="Zhao S."/>
            <person name="Wan X."/>
        </authorList>
    </citation>
    <scope>NUCLEOTIDE SEQUENCE [LARGE SCALE GENOMIC DNA]</scope>
    <source>
        <strain evidence="6">cv. Shuchazao</strain>
        <tissue evidence="5">Leaf</tissue>
    </source>
</reference>
<evidence type="ECO:0000259" key="4">
    <source>
        <dbReference type="PROSITE" id="PS01031"/>
    </source>
</evidence>
<dbReference type="CDD" id="cd06472">
    <property type="entry name" value="ACD_ScHsp26_like"/>
    <property type="match status" value="1"/>
</dbReference>
<proteinExistence type="inferred from homology"/>
<dbReference type="STRING" id="542762.A0A4S4E9S3"/>
<accession>A0A4S4E9S3</accession>
<comment type="similarity">
    <text evidence="2 3">Belongs to the small heat shock protein (HSP20) family.</text>
</comment>
<evidence type="ECO:0000256" key="2">
    <source>
        <dbReference type="PROSITE-ProRule" id="PRU00285"/>
    </source>
</evidence>
<dbReference type="SUPFAM" id="SSF49764">
    <property type="entry name" value="HSP20-like chaperones"/>
    <property type="match status" value="1"/>
</dbReference>
<dbReference type="Pfam" id="PF00011">
    <property type="entry name" value="HSP20"/>
    <property type="match status" value="1"/>
</dbReference>
<dbReference type="InterPro" id="IPR031107">
    <property type="entry name" value="Small_HSP"/>
</dbReference>
<evidence type="ECO:0000313" key="5">
    <source>
        <dbReference type="EMBL" id="THG12414.1"/>
    </source>
</evidence>
<dbReference type="Proteomes" id="UP000306102">
    <property type="component" value="Unassembled WGS sequence"/>
</dbReference>
<evidence type="ECO:0000256" key="1">
    <source>
        <dbReference type="ARBA" id="ARBA00023016"/>
    </source>
</evidence>
<dbReference type="InterPro" id="IPR002068">
    <property type="entry name" value="A-crystallin/Hsp20_dom"/>
</dbReference>
<protein>
    <recommendedName>
        <fullName evidence="4">SHSP domain-containing protein</fullName>
    </recommendedName>
</protein>
<name>A0A4S4E9S3_CAMSN</name>
<organism evidence="5 6">
    <name type="scientific">Camellia sinensis var. sinensis</name>
    <name type="common">China tea</name>
    <dbReference type="NCBI Taxonomy" id="542762"/>
    <lineage>
        <taxon>Eukaryota</taxon>
        <taxon>Viridiplantae</taxon>
        <taxon>Streptophyta</taxon>
        <taxon>Embryophyta</taxon>
        <taxon>Tracheophyta</taxon>
        <taxon>Spermatophyta</taxon>
        <taxon>Magnoliopsida</taxon>
        <taxon>eudicotyledons</taxon>
        <taxon>Gunneridae</taxon>
        <taxon>Pentapetalae</taxon>
        <taxon>asterids</taxon>
        <taxon>Ericales</taxon>
        <taxon>Theaceae</taxon>
        <taxon>Camellia</taxon>
    </lineage>
</organism>
<feature type="domain" description="SHSP" evidence="4">
    <location>
        <begin position="1"/>
        <end position="95"/>
    </location>
</feature>
<dbReference type="Gene3D" id="2.60.40.790">
    <property type="match status" value="1"/>
</dbReference>
<gene>
    <name evidence="5" type="ORF">TEA_002415</name>
</gene>
<dbReference type="PANTHER" id="PTHR11527">
    <property type="entry name" value="HEAT-SHOCK PROTEIN 20 FAMILY MEMBER"/>
    <property type="match status" value="1"/>
</dbReference>
<keyword evidence="1" id="KW-0346">Stress response</keyword>
<dbReference type="InterPro" id="IPR008978">
    <property type="entry name" value="HSP20-like_chaperone"/>
</dbReference>
<dbReference type="AlphaFoldDB" id="A0A4S4E9S3"/>
<evidence type="ECO:0000313" key="6">
    <source>
        <dbReference type="Proteomes" id="UP000306102"/>
    </source>
</evidence>
<sequence length="256" mass="28412">MFKADLPGLKEEVTVEIEEGGRVLQISVERNFEEEKNDTWHHVEHSSGGFTRRFRLPENAKMDEVMASMENGVLTVTVPKVEGAELMRHKLMSFKLLEKVVNMQRLTLPLTGGTTTLFLPVLCVECCVADQTVIGVDTAILLLCNYGQTNVVIKLHHALSYARLVDVIYGKFDGLVPGAVHMLFDVPGYNKFKVVGDEDIQNMCLAKLFGLKYIDVLIQSRGVGSGLNVGRVVCMEDGENANVVSRMFGPDKHTDL</sequence>
<keyword evidence="6" id="KW-1185">Reference proteome</keyword>
<evidence type="ECO:0000256" key="3">
    <source>
        <dbReference type="RuleBase" id="RU003616"/>
    </source>
</evidence>